<reference evidence="3 4" key="1">
    <citation type="submission" date="2020-10" db="EMBL/GenBank/DDBJ databases">
        <title>Ca. Dormibacterota MAGs.</title>
        <authorList>
            <person name="Montgomery K."/>
        </authorList>
    </citation>
    <scope>NUCLEOTIDE SEQUENCE [LARGE SCALE GENOMIC DNA]</scope>
    <source>
        <strain evidence="3">SC8811_S16_3</strain>
    </source>
</reference>
<feature type="region of interest" description="Disordered" evidence="1">
    <location>
        <begin position="1"/>
        <end position="20"/>
    </location>
</feature>
<gene>
    <name evidence="3" type="ORF">JF888_07975</name>
</gene>
<name>A0A934NDN6_9BACT</name>
<dbReference type="Proteomes" id="UP000620075">
    <property type="component" value="Unassembled WGS sequence"/>
</dbReference>
<organism evidence="3 4">
    <name type="scientific">Candidatus Dormiibacter inghamiae</name>
    <dbReference type="NCBI Taxonomy" id="3127013"/>
    <lineage>
        <taxon>Bacteria</taxon>
        <taxon>Bacillati</taxon>
        <taxon>Candidatus Dormiibacterota</taxon>
        <taxon>Candidatus Dormibacteria</taxon>
        <taxon>Candidatus Dormibacterales</taxon>
        <taxon>Candidatus Dormibacteraceae</taxon>
        <taxon>Candidatus Dormiibacter</taxon>
    </lineage>
</organism>
<keyword evidence="2" id="KW-0812">Transmembrane</keyword>
<evidence type="ECO:0000256" key="2">
    <source>
        <dbReference type="SAM" id="Phobius"/>
    </source>
</evidence>
<accession>A0A934NDN6</accession>
<dbReference type="RefSeq" id="WP_338178550.1">
    <property type="nucleotide sequence ID" value="NZ_JAEKNQ010000031.1"/>
</dbReference>
<protein>
    <submittedName>
        <fullName evidence="3">Phage holin family protein</fullName>
    </submittedName>
</protein>
<keyword evidence="2" id="KW-1133">Transmembrane helix</keyword>
<dbReference type="InterPro" id="IPR009937">
    <property type="entry name" value="Phage_holin_3_6"/>
</dbReference>
<evidence type="ECO:0000313" key="3">
    <source>
        <dbReference type="EMBL" id="MBJ7603109.1"/>
    </source>
</evidence>
<sequence>MAQQVPPPQGPGTAQIPPQGDLRQLPLGELVKQLAEETSTLVRQELDLAKAEMTEKGKRAGLGVGQLGGAGVAGLYALGALTACIIAALALAMPVWVAALIVTIIYAAVAAVLYVTGRRQLAKAGPPTPELTQQTIKEDVEWVKTQNKSSER</sequence>
<evidence type="ECO:0000313" key="4">
    <source>
        <dbReference type="Proteomes" id="UP000620075"/>
    </source>
</evidence>
<evidence type="ECO:0000256" key="1">
    <source>
        <dbReference type="SAM" id="MobiDB-lite"/>
    </source>
</evidence>
<feature type="compositionally biased region" description="Pro residues" evidence="1">
    <location>
        <begin position="1"/>
        <end position="10"/>
    </location>
</feature>
<keyword evidence="2" id="KW-0472">Membrane</keyword>
<dbReference type="EMBL" id="JAEKNQ010000031">
    <property type="protein sequence ID" value="MBJ7603109.1"/>
    <property type="molecule type" value="Genomic_DNA"/>
</dbReference>
<dbReference type="AlphaFoldDB" id="A0A934NDN6"/>
<comment type="caution">
    <text evidence="3">The sequence shown here is derived from an EMBL/GenBank/DDBJ whole genome shotgun (WGS) entry which is preliminary data.</text>
</comment>
<feature type="transmembrane region" description="Helical" evidence="2">
    <location>
        <begin position="67"/>
        <end position="89"/>
    </location>
</feature>
<dbReference type="Pfam" id="PF07332">
    <property type="entry name" value="Phage_holin_3_6"/>
    <property type="match status" value="1"/>
</dbReference>
<proteinExistence type="predicted"/>
<feature type="transmembrane region" description="Helical" evidence="2">
    <location>
        <begin position="95"/>
        <end position="115"/>
    </location>
</feature>